<evidence type="ECO:0000313" key="3">
    <source>
        <dbReference type="EMBL" id="KAK8052179.1"/>
    </source>
</evidence>
<dbReference type="Proteomes" id="UP001444661">
    <property type="component" value="Unassembled WGS sequence"/>
</dbReference>
<comment type="caution">
    <text evidence="3">The sequence shown here is derived from an EMBL/GenBank/DDBJ whole genome shotgun (WGS) entry which is preliminary data.</text>
</comment>
<reference evidence="3 4" key="1">
    <citation type="submission" date="2023-01" db="EMBL/GenBank/DDBJ databases">
        <title>Analysis of 21 Apiospora genomes using comparative genomics revels a genus with tremendous synthesis potential of carbohydrate active enzymes and secondary metabolites.</title>
        <authorList>
            <person name="Sorensen T."/>
        </authorList>
    </citation>
    <scope>NUCLEOTIDE SEQUENCE [LARGE SCALE GENOMIC DNA]</scope>
    <source>
        <strain evidence="3 4">CBS 33761</strain>
    </source>
</reference>
<feature type="transmembrane region" description="Helical" evidence="2">
    <location>
        <begin position="30"/>
        <end position="48"/>
    </location>
</feature>
<name>A0ABR1TZX2_9PEZI</name>
<feature type="region of interest" description="Disordered" evidence="1">
    <location>
        <begin position="86"/>
        <end position="110"/>
    </location>
</feature>
<accession>A0ABR1TZX2</accession>
<protein>
    <submittedName>
        <fullName evidence="3">Uncharacterized protein</fullName>
    </submittedName>
</protein>
<evidence type="ECO:0000313" key="4">
    <source>
        <dbReference type="Proteomes" id="UP001444661"/>
    </source>
</evidence>
<evidence type="ECO:0000256" key="1">
    <source>
        <dbReference type="SAM" id="MobiDB-lite"/>
    </source>
</evidence>
<dbReference type="EMBL" id="JAQQWK010000002">
    <property type="protein sequence ID" value="KAK8052179.1"/>
    <property type="molecule type" value="Genomic_DNA"/>
</dbReference>
<evidence type="ECO:0000256" key="2">
    <source>
        <dbReference type="SAM" id="Phobius"/>
    </source>
</evidence>
<keyword evidence="4" id="KW-1185">Reference proteome</keyword>
<keyword evidence="2" id="KW-1133">Transmembrane helix</keyword>
<sequence length="139" mass="15341">MASLALGGTILDTHNDLQRFYKPPFKGQDCFLASVLAVCAFVIYHQGRIGLEFFNYQAEVWFWVGYWFEWWTGIVAALSYVSGCTSRKDKPFTSGKPADAAATAGLDDPPPAYPTESVGGWSLCAARFLVNVGDMIRDD</sequence>
<keyword evidence="2" id="KW-0812">Transmembrane</keyword>
<gene>
    <name evidence="3" type="ORF">PG993_003564</name>
</gene>
<organism evidence="3 4">
    <name type="scientific">Apiospora rasikravindrae</name>
    <dbReference type="NCBI Taxonomy" id="990691"/>
    <lineage>
        <taxon>Eukaryota</taxon>
        <taxon>Fungi</taxon>
        <taxon>Dikarya</taxon>
        <taxon>Ascomycota</taxon>
        <taxon>Pezizomycotina</taxon>
        <taxon>Sordariomycetes</taxon>
        <taxon>Xylariomycetidae</taxon>
        <taxon>Amphisphaeriales</taxon>
        <taxon>Apiosporaceae</taxon>
        <taxon>Apiospora</taxon>
    </lineage>
</organism>
<keyword evidence="2" id="KW-0472">Membrane</keyword>
<proteinExistence type="predicted"/>
<feature type="transmembrane region" description="Helical" evidence="2">
    <location>
        <begin position="60"/>
        <end position="81"/>
    </location>
</feature>